<dbReference type="PANTHER" id="PTHR43489:SF3">
    <property type="entry name" value="XYLOSE ISOMERASE DOMAIN PROTEIN TIM BARREL"/>
    <property type="match status" value="1"/>
</dbReference>
<protein>
    <submittedName>
        <fullName evidence="3">Hydroxypyruvate isomerase</fullName>
    </submittedName>
</protein>
<sequence>MYLAGRSHRWKTLVFVTVKSKALVFLLNFSKENTYSVLNQPIVKRRTFVQNSIMATLGASVTTAGALGFTEENRIKKNSGKHKFNLKYAPHDGMFKHNAGGDIISQLEYMADQGFTAFEDNGMSGRPVNVQEAIAKTMQDLGMEMGVFVAHKIYWTEPNLTSGDQGKREEFLADIKKSVDVAKRVNAKWVTVVPGYKDFRKEPGYQTAHVVESLKQAAGILEPHGIVMVLEPLNYMNHPGLFLEKSAQAFEICKAVNSPSCKILYDIYHQQITEGNLIPNIEASWDEIAYFQVGDNPGRNEPTTGEINYKNVFKYIYDKGFQGVVGMEHGNSRPNGEGELAVIEAYKTVDDFL</sequence>
<keyword evidence="1 3" id="KW-0413">Isomerase</keyword>
<accession>A0A1K1NZZ7</accession>
<dbReference type="InterPro" id="IPR036237">
    <property type="entry name" value="Xyl_isomerase-like_sf"/>
</dbReference>
<gene>
    <name evidence="3" type="ORF">SAMN02927921_01503</name>
</gene>
<dbReference type="SUPFAM" id="SSF51658">
    <property type="entry name" value="Xylose isomerase-like"/>
    <property type="match status" value="1"/>
</dbReference>
<proteinExistence type="predicted"/>
<dbReference type="InterPro" id="IPR013022">
    <property type="entry name" value="Xyl_isomerase-like_TIM-brl"/>
</dbReference>
<feature type="domain" description="Xylose isomerase-like TIM barrel" evidence="2">
    <location>
        <begin position="108"/>
        <end position="337"/>
    </location>
</feature>
<organism evidence="3 4">
    <name type="scientific">Sinomicrobium oceani</name>
    <dbReference type="NCBI Taxonomy" id="1150368"/>
    <lineage>
        <taxon>Bacteria</taxon>
        <taxon>Pseudomonadati</taxon>
        <taxon>Bacteroidota</taxon>
        <taxon>Flavobacteriia</taxon>
        <taxon>Flavobacteriales</taxon>
        <taxon>Flavobacteriaceae</taxon>
        <taxon>Sinomicrobium</taxon>
    </lineage>
</organism>
<evidence type="ECO:0000259" key="2">
    <source>
        <dbReference type="Pfam" id="PF01261"/>
    </source>
</evidence>
<dbReference type="Proteomes" id="UP000182248">
    <property type="component" value="Unassembled WGS sequence"/>
</dbReference>
<dbReference type="STRING" id="1150368.SAMN02927921_01503"/>
<reference evidence="3 4" key="1">
    <citation type="submission" date="2016-11" db="EMBL/GenBank/DDBJ databases">
        <authorList>
            <person name="Jaros S."/>
            <person name="Januszkiewicz K."/>
            <person name="Wedrychowicz H."/>
        </authorList>
    </citation>
    <scope>NUCLEOTIDE SEQUENCE [LARGE SCALE GENOMIC DNA]</scope>
    <source>
        <strain evidence="3 4">CGMCC 1.12145</strain>
    </source>
</reference>
<dbReference type="Gene3D" id="3.20.20.150">
    <property type="entry name" value="Divalent-metal-dependent TIM barrel enzymes"/>
    <property type="match status" value="1"/>
</dbReference>
<name>A0A1K1NZZ7_9FLAO</name>
<dbReference type="Pfam" id="PF01261">
    <property type="entry name" value="AP_endonuc_2"/>
    <property type="match status" value="1"/>
</dbReference>
<evidence type="ECO:0000313" key="4">
    <source>
        <dbReference type="Proteomes" id="UP000182248"/>
    </source>
</evidence>
<dbReference type="AlphaFoldDB" id="A0A1K1NZZ7"/>
<dbReference type="EMBL" id="FPJE01000007">
    <property type="protein sequence ID" value="SFW40811.1"/>
    <property type="molecule type" value="Genomic_DNA"/>
</dbReference>
<dbReference type="InterPro" id="IPR050417">
    <property type="entry name" value="Sugar_Epim/Isomerase"/>
</dbReference>
<evidence type="ECO:0000313" key="3">
    <source>
        <dbReference type="EMBL" id="SFW40811.1"/>
    </source>
</evidence>
<dbReference type="GO" id="GO:0016853">
    <property type="term" value="F:isomerase activity"/>
    <property type="evidence" value="ECO:0007669"/>
    <property type="project" value="UniProtKB-KW"/>
</dbReference>
<keyword evidence="3" id="KW-0670">Pyruvate</keyword>
<dbReference type="PANTHER" id="PTHR43489">
    <property type="entry name" value="ISOMERASE"/>
    <property type="match status" value="1"/>
</dbReference>
<evidence type="ECO:0000256" key="1">
    <source>
        <dbReference type="ARBA" id="ARBA00023235"/>
    </source>
</evidence>
<keyword evidence="4" id="KW-1185">Reference proteome</keyword>